<evidence type="ECO:0000259" key="5">
    <source>
        <dbReference type="PROSITE" id="PS50146"/>
    </source>
</evidence>
<protein>
    <recommendedName>
        <fullName evidence="5">DAGKc domain-containing protein</fullName>
    </recommendedName>
</protein>
<name>A0A9P6KDT1_9FUNG</name>
<evidence type="ECO:0000256" key="1">
    <source>
        <dbReference type="ARBA" id="ARBA00022679"/>
    </source>
</evidence>
<dbReference type="InterPro" id="IPR001206">
    <property type="entry name" value="Diacylglycerol_kinase_cat_dom"/>
</dbReference>
<accession>A0A9P6KDT1</accession>
<evidence type="ECO:0000256" key="3">
    <source>
        <dbReference type="ARBA" id="ARBA00022777"/>
    </source>
</evidence>
<dbReference type="Gene3D" id="3.40.50.10330">
    <property type="entry name" value="Probable inorganic polyphosphate/atp-NAD kinase, domain 1"/>
    <property type="match status" value="1"/>
</dbReference>
<dbReference type="PANTHER" id="PTHR12358:SF108">
    <property type="entry name" value="DAGKC DOMAIN-CONTAINING PROTEIN"/>
    <property type="match status" value="1"/>
</dbReference>
<dbReference type="EMBL" id="JAABOA010001608">
    <property type="protein sequence ID" value="KAF9581216.1"/>
    <property type="molecule type" value="Genomic_DNA"/>
</dbReference>
<proteinExistence type="predicted"/>
<dbReference type="Pfam" id="PF00781">
    <property type="entry name" value="DAGK_cat"/>
    <property type="match status" value="1"/>
</dbReference>
<feature type="domain" description="DAGKc" evidence="5">
    <location>
        <begin position="7"/>
        <end position="174"/>
    </location>
</feature>
<dbReference type="GO" id="GO:0005524">
    <property type="term" value="F:ATP binding"/>
    <property type="evidence" value="ECO:0007669"/>
    <property type="project" value="UniProtKB-KW"/>
</dbReference>
<reference evidence="6" key="1">
    <citation type="journal article" date="2020" name="Fungal Divers.">
        <title>Resolving the Mortierellaceae phylogeny through synthesis of multi-gene phylogenetics and phylogenomics.</title>
        <authorList>
            <person name="Vandepol N."/>
            <person name="Liber J."/>
            <person name="Desiro A."/>
            <person name="Na H."/>
            <person name="Kennedy M."/>
            <person name="Barry K."/>
            <person name="Grigoriev I.V."/>
            <person name="Miller A.N."/>
            <person name="O'Donnell K."/>
            <person name="Stajich J.E."/>
            <person name="Bonito G."/>
        </authorList>
    </citation>
    <scope>NUCLEOTIDE SEQUENCE</scope>
    <source>
        <strain evidence="6">KOD1015</strain>
    </source>
</reference>
<dbReference type="Proteomes" id="UP000780801">
    <property type="component" value="Unassembled WGS sequence"/>
</dbReference>
<dbReference type="Pfam" id="PF19279">
    <property type="entry name" value="YegS_C"/>
    <property type="match status" value="1"/>
</dbReference>
<dbReference type="GO" id="GO:0005737">
    <property type="term" value="C:cytoplasm"/>
    <property type="evidence" value="ECO:0007669"/>
    <property type="project" value="TreeGrafter"/>
</dbReference>
<dbReference type="SUPFAM" id="SSF111331">
    <property type="entry name" value="NAD kinase/diacylglycerol kinase-like"/>
    <property type="match status" value="1"/>
</dbReference>
<dbReference type="AlphaFoldDB" id="A0A9P6KDT1"/>
<keyword evidence="7" id="KW-1185">Reference proteome</keyword>
<keyword evidence="3" id="KW-0418">Kinase</keyword>
<evidence type="ECO:0000256" key="4">
    <source>
        <dbReference type="ARBA" id="ARBA00022840"/>
    </source>
</evidence>
<dbReference type="Gene3D" id="2.60.200.40">
    <property type="match status" value="1"/>
</dbReference>
<keyword evidence="4" id="KW-0067">ATP-binding</keyword>
<gene>
    <name evidence="6" type="ORF">BGW38_001853</name>
</gene>
<sequence length="382" mass="41677">MGINPTSTRFPALIVLNPNSGKKQAREALETVVQPALEKAGIPFRAIESLQQGHIQSYFQENIQPILVDLVQSLSSVSSDGASVVPPSSATLQVIILGGDGSVHEVVNGILRGVEGTEFVSEAFRPKVEFSVIPLGTGNSIATSLGIKDVRDALDRFIAGKTVPLRLISVATRSQKGSSDLGPWKTLVYTVVVNSYGLHCATVYDSEEFRHLGNERFRQAAMKNIETLKQYEGQLTLHGPGQRYDQTSRTLVQYGQNLDAKAVATSLDGPFTYLLITKQASLEPGFTPTPFASTSDEWMDVLVVQNVGQQDILNLFGSTSDGSHVDQKIVEYYKSKLIELETPEKARLCVDGEFLDIQGGPQGRVQFEVTEDPNLLLFSVYT</sequence>
<keyword evidence="1" id="KW-0808">Transferase</keyword>
<dbReference type="PROSITE" id="PS50146">
    <property type="entry name" value="DAGK"/>
    <property type="match status" value="1"/>
</dbReference>
<dbReference type="InterPro" id="IPR017438">
    <property type="entry name" value="ATP-NAD_kinase_N"/>
</dbReference>
<comment type="caution">
    <text evidence="6">The sequence shown here is derived from an EMBL/GenBank/DDBJ whole genome shotgun (WGS) entry which is preliminary data.</text>
</comment>
<dbReference type="OrthoDB" id="336240at2759"/>
<dbReference type="InterPro" id="IPR016064">
    <property type="entry name" value="NAD/diacylglycerol_kinase_sf"/>
</dbReference>
<dbReference type="GO" id="GO:0001727">
    <property type="term" value="F:lipid kinase activity"/>
    <property type="evidence" value="ECO:0007669"/>
    <property type="project" value="TreeGrafter"/>
</dbReference>
<dbReference type="PANTHER" id="PTHR12358">
    <property type="entry name" value="SPHINGOSINE KINASE"/>
    <property type="match status" value="1"/>
</dbReference>
<organism evidence="6 7">
    <name type="scientific">Lunasporangiospora selenospora</name>
    <dbReference type="NCBI Taxonomy" id="979761"/>
    <lineage>
        <taxon>Eukaryota</taxon>
        <taxon>Fungi</taxon>
        <taxon>Fungi incertae sedis</taxon>
        <taxon>Mucoromycota</taxon>
        <taxon>Mortierellomycotina</taxon>
        <taxon>Mortierellomycetes</taxon>
        <taxon>Mortierellales</taxon>
        <taxon>Mortierellaceae</taxon>
        <taxon>Lunasporangiospora</taxon>
    </lineage>
</organism>
<evidence type="ECO:0000313" key="6">
    <source>
        <dbReference type="EMBL" id="KAF9581216.1"/>
    </source>
</evidence>
<dbReference type="GO" id="GO:0046512">
    <property type="term" value="P:sphingosine biosynthetic process"/>
    <property type="evidence" value="ECO:0007669"/>
    <property type="project" value="TreeGrafter"/>
</dbReference>
<dbReference type="SMART" id="SM00046">
    <property type="entry name" value="DAGKc"/>
    <property type="match status" value="1"/>
</dbReference>
<dbReference type="InterPro" id="IPR050187">
    <property type="entry name" value="Lipid_Phosphate_FormReg"/>
</dbReference>
<evidence type="ECO:0000313" key="7">
    <source>
        <dbReference type="Proteomes" id="UP000780801"/>
    </source>
</evidence>
<keyword evidence="2" id="KW-0547">Nucleotide-binding</keyword>
<dbReference type="GO" id="GO:0016020">
    <property type="term" value="C:membrane"/>
    <property type="evidence" value="ECO:0007669"/>
    <property type="project" value="TreeGrafter"/>
</dbReference>
<dbReference type="InterPro" id="IPR045540">
    <property type="entry name" value="YegS/DAGK_C"/>
</dbReference>
<evidence type="ECO:0000256" key="2">
    <source>
        <dbReference type="ARBA" id="ARBA00022741"/>
    </source>
</evidence>